<comment type="similarity">
    <text evidence="2">Belongs to the VPS37 family.</text>
</comment>
<dbReference type="Gene3D" id="1.25.40.20">
    <property type="entry name" value="Ankyrin repeat-containing domain"/>
    <property type="match status" value="1"/>
</dbReference>
<keyword evidence="4" id="KW-0967">Endosome</keyword>
<dbReference type="Proteomes" id="UP000054567">
    <property type="component" value="Unassembled WGS sequence"/>
</dbReference>
<reference evidence="10 11" key="1">
    <citation type="submission" date="2007-06" db="EMBL/GenBank/DDBJ databases">
        <title>The Genome Sequence of Coccidioides posadasii RMSCC_3488.</title>
        <authorList>
            <consortium name="Coccidioides Genome Resources Consortium"/>
            <consortium name="The Broad Institute Genome Sequencing Platform"/>
            <person name="Henn M.R."/>
            <person name="Sykes S."/>
            <person name="Young S."/>
            <person name="Jaffe D."/>
            <person name="Berlin A."/>
            <person name="Alvarez P."/>
            <person name="Butler J."/>
            <person name="Gnerre S."/>
            <person name="Grabherr M."/>
            <person name="Mauceli E."/>
            <person name="Brockman W."/>
            <person name="Kodira C."/>
            <person name="Alvarado L."/>
            <person name="Zeng Q."/>
            <person name="Crawford M."/>
            <person name="Antoine C."/>
            <person name="Devon K."/>
            <person name="Galgiani J."/>
            <person name="Orsborn K."/>
            <person name="Lewis M.L."/>
            <person name="Nusbaum C."/>
            <person name="Galagan J."/>
            <person name="Birren B."/>
        </authorList>
    </citation>
    <scope>NUCLEOTIDE SEQUENCE [LARGE SCALE GENOMIC DNA]</scope>
    <source>
        <strain evidence="10 11">RMSCC 3488</strain>
    </source>
</reference>
<gene>
    <name evidence="10" type="ORF">CPAG_07798</name>
</gene>
<evidence type="ECO:0000313" key="11">
    <source>
        <dbReference type="Proteomes" id="UP000054567"/>
    </source>
</evidence>
<evidence type="ECO:0000256" key="1">
    <source>
        <dbReference type="ARBA" id="ARBA00004177"/>
    </source>
</evidence>
<dbReference type="PROSITE" id="PS51314">
    <property type="entry name" value="VPS37_C"/>
    <property type="match status" value="1"/>
</dbReference>
<dbReference type="VEuPathDB" id="FungiDB:CPAG_07798"/>
<dbReference type="OrthoDB" id="19174at2759"/>
<dbReference type="AlphaFoldDB" id="A0A0J6FEB6"/>
<evidence type="ECO:0000256" key="4">
    <source>
        <dbReference type="ARBA" id="ARBA00022753"/>
    </source>
</evidence>
<dbReference type="GO" id="GO:0006612">
    <property type="term" value="P:protein targeting to membrane"/>
    <property type="evidence" value="ECO:0007669"/>
    <property type="project" value="TreeGrafter"/>
</dbReference>
<dbReference type="Pfam" id="PF13857">
    <property type="entry name" value="Ank_5"/>
    <property type="match status" value="1"/>
</dbReference>
<dbReference type="Pfam" id="PF07200">
    <property type="entry name" value="Mod_r"/>
    <property type="match status" value="1"/>
</dbReference>
<proteinExistence type="inferred from homology"/>
<protein>
    <submittedName>
        <fullName evidence="10">Ankyrin repeat-containing protein</fullName>
    </submittedName>
</protein>
<dbReference type="GO" id="GO:0006623">
    <property type="term" value="P:protein targeting to vacuole"/>
    <property type="evidence" value="ECO:0007669"/>
    <property type="project" value="TreeGrafter"/>
</dbReference>
<dbReference type="PROSITE" id="PS50297">
    <property type="entry name" value="ANK_REP_REGION"/>
    <property type="match status" value="1"/>
</dbReference>
<evidence type="ECO:0000313" key="10">
    <source>
        <dbReference type="EMBL" id="KMM71491.1"/>
    </source>
</evidence>
<feature type="region of interest" description="Disordered" evidence="8">
    <location>
        <begin position="199"/>
        <end position="272"/>
    </location>
</feature>
<organism evidence="10 11">
    <name type="scientific">Coccidioides posadasii RMSCC 3488</name>
    <dbReference type="NCBI Taxonomy" id="454284"/>
    <lineage>
        <taxon>Eukaryota</taxon>
        <taxon>Fungi</taxon>
        <taxon>Dikarya</taxon>
        <taxon>Ascomycota</taxon>
        <taxon>Pezizomycotina</taxon>
        <taxon>Eurotiomycetes</taxon>
        <taxon>Eurotiomycetidae</taxon>
        <taxon>Onygenales</taxon>
        <taxon>Onygenaceae</taxon>
        <taxon>Coccidioides</taxon>
    </lineage>
</organism>
<feature type="compositionally biased region" description="Polar residues" evidence="8">
    <location>
        <begin position="236"/>
        <end position="249"/>
    </location>
</feature>
<dbReference type="SMART" id="SM00248">
    <property type="entry name" value="ANK"/>
    <property type="match status" value="1"/>
</dbReference>
<accession>A0A0J6FEB6</accession>
<feature type="domain" description="VPS37 C-terminal" evidence="9">
    <location>
        <begin position="349"/>
        <end position="442"/>
    </location>
</feature>
<dbReference type="GO" id="GO:0043162">
    <property type="term" value="P:ubiquitin-dependent protein catabolic process via the multivesicular body sorting pathway"/>
    <property type="evidence" value="ECO:0007669"/>
    <property type="project" value="TreeGrafter"/>
</dbReference>
<keyword evidence="6" id="KW-0040">ANK repeat</keyword>
<comment type="subcellular location">
    <subcellularLocation>
        <location evidence="1">Endosome</location>
    </subcellularLocation>
</comment>
<evidence type="ECO:0000259" key="9">
    <source>
        <dbReference type="PROSITE" id="PS51314"/>
    </source>
</evidence>
<evidence type="ECO:0000256" key="7">
    <source>
        <dbReference type="PROSITE-ProRule" id="PRU00646"/>
    </source>
</evidence>
<reference evidence="11" key="3">
    <citation type="journal article" date="2010" name="Genome Res.">
        <title>Population genomic sequencing of Coccidioides fungi reveals recent hybridization and transposon control.</title>
        <authorList>
            <person name="Neafsey D.E."/>
            <person name="Barker B.M."/>
            <person name="Sharpton T.J."/>
            <person name="Stajich J.E."/>
            <person name="Park D.J."/>
            <person name="Whiston E."/>
            <person name="Hung C.-Y."/>
            <person name="McMahan C."/>
            <person name="White J."/>
            <person name="Sykes S."/>
            <person name="Heiman D."/>
            <person name="Young S."/>
            <person name="Zeng Q."/>
            <person name="Abouelleil A."/>
            <person name="Aftuck L."/>
            <person name="Bessette D."/>
            <person name="Brown A."/>
            <person name="FitzGerald M."/>
            <person name="Lui A."/>
            <person name="Macdonald J.P."/>
            <person name="Priest M."/>
            <person name="Orbach M.J."/>
            <person name="Galgiani J.N."/>
            <person name="Kirkland T.N."/>
            <person name="Cole G.T."/>
            <person name="Birren B.W."/>
            <person name="Henn M.R."/>
            <person name="Taylor J.W."/>
            <person name="Rounsley S.D."/>
        </authorList>
    </citation>
    <scope>NUCLEOTIDE SEQUENCE [LARGE SCALE GENOMIC DNA]</scope>
    <source>
        <strain evidence="11">RMSCC 3488</strain>
    </source>
</reference>
<name>A0A0J6FEB6_COCPO</name>
<dbReference type="InterPro" id="IPR002110">
    <property type="entry name" value="Ankyrin_rpt"/>
</dbReference>
<dbReference type="PANTHER" id="PTHR13678:SF2">
    <property type="entry name" value="VACUOLAR PROTEIN SORTING-ASSOCIATED PROTEIN 37A"/>
    <property type="match status" value="1"/>
</dbReference>
<evidence type="ECO:0000256" key="8">
    <source>
        <dbReference type="SAM" id="MobiDB-lite"/>
    </source>
</evidence>
<evidence type="ECO:0000256" key="3">
    <source>
        <dbReference type="ARBA" id="ARBA00022448"/>
    </source>
</evidence>
<keyword evidence="5 7" id="KW-0653">Protein transport</keyword>
<dbReference type="PANTHER" id="PTHR13678">
    <property type="entry name" value="VACUOLAR PROTEIN SORTING-ASSOCIATED PROTEIN 37"/>
    <property type="match status" value="1"/>
</dbReference>
<evidence type="ECO:0000256" key="5">
    <source>
        <dbReference type="ARBA" id="ARBA00022927"/>
    </source>
</evidence>
<dbReference type="GO" id="GO:0000813">
    <property type="term" value="C:ESCRT I complex"/>
    <property type="evidence" value="ECO:0007669"/>
    <property type="project" value="UniProtKB-ARBA"/>
</dbReference>
<feature type="compositionally biased region" description="Basic residues" evidence="8">
    <location>
        <begin position="208"/>
        <end position="217"/>
    </location>
</feature>
<evidence type="ECO:0000256" key="6">
    <source>
        <dbReference type="PROSITE-ProRule" id="PRU00023"/>
    </source>
</evidence>
<dbReference type="EMBL" id="DS268113">
    <property type="protein sequence ID" value="KMM71491.1"/>
    <property type="molecule type" value="Genomic_DNA"/>
</dbReference>
<dbReference type="PROSITE" id="PS50088">
    <property type="entry name" value="ANK_REPEAT"/>
    <property type="match status" value="1"/>
</dbReference>
<keyword evidence="3 7" id="KW-0813">Transport</keyword>
<evidence type="ECO:0000256" key="2">
    <source>
        <dbReference type="ARBA" id="ARBA00007617"/>
    </source>
</evidence>
<sequence>MSTPNPYILAAENSPSLIPLLRSNPSLASAQDEHGYSLLHAAASYGHLELLRSLVQEFGVNVNLTDEDGETCLFVTETVEIARCLVEELGVDRTVKNHDGLTAEEAILGDDSFPEVAAYLKGTPVSNLAENLVRPGQQLPPNVTVSFGTMTKPAVNGDADVPDPEFKRRIEELASRENFHSEENQRELRELVTEAIRGVNAETQQKDLRRRKQKRHSPFGQQFPSPAPSTPPKEALQSQADASISTSHAPPNRPFSPRNLQQPPGLDEGWIPDILKDKSTKDLQSILSNPTLLNALANTHPSYPSAQTHLLTLLESNKSLATRALELESHLAALRASTETLLLQHQSLELSWRKKQTEMDAALAPWSPKALYQRLAAAIAEQEAVVRAVEESFLDGDLQHHGVAGEREVVEWVRRLRSEGAKLEFRRDARARWDEGRVGGWR</sequence>
<dbReference type="InterPro" id="IPR036770">
    <property type="entry name" value="Ankyrin_rpt-contain_sf"/>
</dbReference>
<dbReference type="InterPro" id="IPR009851">
    <property type="entry name" value="Mod_r"/>
</dbReference>
<reference evidence="11" key="2">
    <citation type="journal article" date="2009" name="Genome Res.">
        <title>Comparative genomic analyses of the human fungal pathogens Coccidioides and their relatives.</title>
        <authorList>
            <person name="Sharpton T.J."/>
            <person name="Stajich J.E."/>
            <person name="Rounsley S.D."/>
            <person name="Gardner M.J."/>
            <person name="Wortman J.R."/>
            <person name="Jordar V.S."/>
            <person name="Maiti R."/>
            <person name="Kodira C.D."/>
            <person name="Neafsey D.E."/>
            <person name="Zeng Q."/>
            <person name="Hung C.-Y."/>
            <person name="McMahan C."/>
            <person name="Muszewska A."/>
            <person name="Grynberg M."/>
            <person name="Mandel M.A."/>
            <person name="Kellner E.M."/>
            <person name="Barker B.M."/>
            <person name="Galgiani J.N."/>
            <person name="Orbach M.J."/>
            <person name="Kirkland T.N."/>
            <person name="Cole G.T."/>
            <person name="Henn M.R."/>
            <person name="Birren B.W."/>
            <person name="Taylor J.W."/>
        </authorList>
    </citation>
    <scope>NUCLEOTIDE SEQUENCE [LARGE SCALE GENOMIC DNA]</scope>
    <source>
        <strain evidence="11">RMSCC 3488</strain>
    </source>
</reference>
<dbReference type="SUPFAM" id="SSF48403">
    <property type="entry name" value="Ankyrin repeat"/>
    <property type="match status" value="1"/>
</dbReference>
<feature type="repeat" description="ANK" evidence="6">
    <location>
        <begin position="34"/>
        <end position="67"/>
    </location>
</feature>